<evidence type="ECO:0000313" key="5">
    <source>
        <dbReference type="EMBL" id="CAG2256900.1"/>
    </source>
</evidence>
<evidence type="ECO:0000256" key="3">
    <source>
        <dbReference type="SAM" id="MobiDB-lite"/>
    </source>
</evidence>
<dbReference type="Gene3D" id="3.40.50.300">
    <property type="entry name" value="P-loop containing nucleotide triphosphate hydrolases"/>
    <property type="match status" value="1"/>
</dbReference>
<sequence>MCGPCHTNGKKVVASSFCQDCADPEALCTSCADNHKASKTTKEHRISSDMDTYLIRFHLQKKHTRDVTSSDGDVNQSLCELCGRKNETKQPTNKCKRCRTKLCQDKDTHESLKRKRDNESAKTDIKQDEQDNKKSKISGDTTILTQQSKRHSGLPCKRCRDNDKTQEATVYCTDCEIPLCSECSDIHKTNKKTKHHSISNDVISCILMSEKRRNDGEQSKAVEVIPMEIESDACTITSAEGVSIENSSDLCDPCFYQKKEIKGSYFCADCDERFCEDCMKFHQVENDNANHKVTNCKDSKPLCSPCAQRHTAMKTTRGHNISSDLDHLRLSLSQMANLPEWMDVVKMGSDSSPIIQTTQSVKPTRINKPPYSTECRSNRISLQWLMTGTLLDHETFQIMFKESPETQSAIWKTYNTESCFQPHIEILGLTPKTSYIFKVRIVNKRTGEEFQFTDESELIKTKESPAKHVLKNARQTKAGSPAVYTLPIKENRSARNVRAKTRKFYLGTESVGVAEKTLMIVGATGSGKSTLINAIANYIIGVEWEDDFRFNLVDLEPEEKKRSRNEAQSLTQWVTCYTLYSSVSDRINYTVNLIDTPGFGDTRGLDQDAKIVDQIRELFTAKDQKGISTLDAVCFIVKAPDARLTPTQTYIFESILCLFGNDIKDNICTLITFADGQTPPVLAGIKALGGIPLPCDTYFTFNNSALYAENSVGANNQMSSFFWQMGMKSCQTFFSHVANMQTKSLSLTTEVLEKRQKLENTIHNLHQEIDVGLSKINLLEGEVKLFSEHSRDILANKNFEYIVEEDYQEKIDLQGTGQHTTNCLTCNFTCHENCRIPNDDKKAGCIAMNREGSCMECPKGCHWSEHHNTPFVIKWFKRKVTKRYEDMKRKYEEATQKTLTQEQVLDEMNQDITKQEQGIQVMLVFISKLTNRLKEIALRPDPFSTVEYIDIMISSEEMEKKSGFEGRINALKKCRQRAQYGDSVQIFRDRIQNTRQSIAASDIAEELLESDMSIIGRIKRFFRQQ</sequence>
<organism evidence="5 6">
    <name type="scientific">Mytilus edulis</name>
    <name type="common">Blue mussel</name>
    <dbReference type="NCBI Taxonomy" id="6550"/>
    <lineage>
        <taxon>Eukaryota</taxon>
        <taxon>Metazoa</taxon>
        <taxon>Spiralia</taxon>
        <taxon>Lophotrochozoa</taxon>
        <taxon>Mollusca</taxon>
        <taxon>Bivalvia</taxon>
        <taxon>Autobranchia</taxon>
        <taxon>Pteriomorphia</taxon>
        <taxon>Mytilida</taxon>
        <taxon>Mytiloidea</taxon>
        <taxon>Mytilidae</taxon>
        <taxon>Mytilinae</taxon>
        <taxon>Mytilus</taxon>
    </lineage>
</organism>
<dbReference type="OrthoDB" id="6103492at2759"/>
<evidence type="ECO:0000256" key="1">
    <source>
        <dbReference type="PROSITE-ProRule" id="PRU00024"/>
    </source>
</evidence>
<protein>
    <recommendedName>
        <fullName evidence="4">B box-type domain-containing protein</fullName>
    </recommendedName>
</protein>
<comment type="similarity">
    <text evidence="2">Belongs to the TRAFAC class TrmE-Era-EngA-EngB-Septin-like GTPase superfamily. Septin GTPase family.</text>
</comment>
<reference evidence="5" key="1">
    <citation type="submission" date="2021-03" db="EMBL/GenBank/DDBJ databases">
        <authorList>
            <person name="Bekaert M."/>
        </authorList>
    </citation>
    <scope>NUCLEOTIDE SEQUENCE</scope>
</reference>
<dbReference type="CDD" id="cd00063">
    <property type="entry name" value="FN3"/>
    <property type="match status" value="1"/>
</dbReference>
<dbReference type="EMBL" id="CAJPWZ010003318">
    <property type="protein sequence ID" value="CAG2256900.1"/>
    <property type="molecule type" value="Genomic_DNA"/>
</dbReference>
<dbReference type="GO" id="GO:0005525">
    <property type="term" value="F:GTP binding"/>
    <property type="evidence" value="ECO:0007669"/>
    <property type="project" value="UniProtKB-KW"/>
</dbReference>
<evidence type="ECO:0000256" key="2">
    <source>
        <dbReference type="RuleBase" id="RU004560"/>
    </source>
</evidence>
<gene>
    <name evidence="5" type="ORF">MEDL_68288</name>
</gene>
<comment type="caution">
    <text evidence="5">The sequence shown here is derived from an EMBL/GenBank/DDBJ whole genome shotgun (WGS) entry which is preliminary data.</text>
</comment>
<dbReference type="InterPro" id="IPR036116">
    <property type="entry name" value="FN3_sf"/>
</dbReference>
<name>A0A8S3VI74_MYTED</name>
<dbReference type="InterPro" id="IPR030379">
    <property type="entry name" value="G_SEPTIN_dom"/>
</dbReference>
<keyword evidence="6" id="KW-1185">Reference proteome</keyword>
<dbReference type="Proteomes" id="UP000683360">
    <property type="component" value="Unassembled WGS sequence"/>
</dbReference>
<feature type="compositionally biased region" description="Basic and acidic residues" evidence="3">
    <location>
        <begin position="109"/>
        <end position="134"/>
    </location>
</feature>
<keyword evidence="1" id="KW-0863">Zinc-finger</keyword>
<dbReference type="InterPro" id="IPR027417">
    <property type="entry name" value="P-loop_NTPase"/>
</dbReference>
<dbReference type="Gene3D" id="2.60.40.10">
    <property type="entry name" value="Immunoglobulins"/>
    <property type="match status" value="1"/>
</dbReference>
<dbReference type="PANTHER" id="PTHR32046">
    <property type="entry name" value="G DOMAIN-CONTAINING PROTEIN"/>
    <property type="match status" value="1"/>
</dbReference>
<dbReference type="GO" id="GO:0008270">
    <property type="term" value="F:zinc ion binding"/>
    <property type="evidence" value="ECO:0007669"/>
    <property type="project" value="UniProtKB-KW"/>
</dbReference>
<dbReference type="SUPFAM" id="SSF52540">
    <property type="entry name" value="P-loop containing nucleoside triphosphate hydrolases"/>
    <property type="match status" value="2"/>
</dbReference>
<keyword evidence="2" id="KW-0547">Nucleotide-binding</keyword>
<dbReference type="InterPro" id="IPR003961">
    <property type="entry name" value="FN3_dom"/>
</dbReference>
<dbReference type="Gene3D" id="4.10.830.40">
    <property type="match status" value="1"/>
</dbReference>
<keyword evidence="1" id="KW-0862">Zinc</keyword>
<dbReference type="PANTHER" id="PTHR32046:SF14">
    <property type="match status" value="1"/>
</dbReference>
<keyword evidence="1" id="KW-0479">Metal-binding</keyword>
<dbReference type="AlphaFoldDB" id="A0A8S3VI74"/>
<dbReference type="CDD" id="cd19757">
    <property type="entry name" value="Bbox1"/>
    <property type="match status" value="2"/>
</dbReference>
<dbReference type="PROSITE" id="PS50119">
    <property type="entry name" value="ZF_BBOX"/>
    <property type="match status" value="1"/>
</dbReference>
<proteinExistence type="inferred from homology"/>
<feature type="domain" description="B box-type" evidence="4">
    <location>
        <begin position="151"/>
        <end position="200"/>
    </location>
</feature>
<dbReference type="Pfam" id="PF00735">
    <property type="entry name" value="Septin"/>
    <property type="match status" value="1"/>
</dbReference>
<feature type="region of interest" description="Disordered" evidence="3">
    <location>
        <begin position="109"/>
        <end position="143"/>
    </location>
</feature>
<dbReference type="InterPro" id="IPR000315">
    <property type="entry name" value="Znf_B-box"/>
</dbReference>
<evidence type="ECO:0000313" key="6">
    <source>
        <dbReference type="Proteomes" id="UP000683360"/>
    </source>
</evidence>
<evidence type="ECO:0000259" key="4">
    <source>
        <dbReference type="PROSITE" id="PS50119"/>
    </source>
</evidence>
<dbReference type="InterPro" id="IPR013783">
    <property type="entry name" value="Ig-like_fold"/>
</dbReference>
<dbReference type="SUPFAM" id="SSF49265">
    <property type="entry name" value="Fibronectin type III"/>
    <property type="match status" value="1"/>
</dbReference>
<keyword evidence="2" id="KW-0342">GTP-binding</keyword>
<accession>A0A8S3VI74</accession>